<dbReference type="InterPro" id="IPR050789">
    <property type="entry name" value="Diverse_Enzym_Activities"/>
</dbReference>
<sequence>MGRPRLPWLLALSALSVAAPAPATPVPAQSAPAPRPLAQSAAMAGLLDYARAQNTTGFLIIRDGKTLVEENWPAPADDPLFAMLAYERNKDGALLEDVASQQKSFVSMLAAIAIDKGMLDIAKPVSAYIGAGWSKASPEQEAKIRVIDVLTMSSGLNPTFGYAAPPGTVFLYNTPVYAITKRIVAAAAGQPLEQITRDWLTGPAGMKDTEWRKRPAAMPDVGNNIGLVTSPRDTAAFGMIVLSGGLAANGQRIVSAAGLEAMFTPSATNPAYGRLWWLNGSAYTIRATGARLAGPLIPAAPADLVGALGALERRLYVVRSRKLIVVRMGAAAKDPDFDQQLWLRLVEVID</sequence>
<keyword evidence="1" id="KW-0732">Signal</keyword>
<dbReference type="PANTHER" id="PTHR43283:SF7">
    <property type="entry name" value="BETA-LACTAMASE-RELATED DOMAIN-CONTAINING PROTEIN"/>
    <property type="match status" value="1"/>
</dbReference>
<organism evidence="3 4">
    <name type="scientific">Sphingomonas oligophenolica</name>
    <dbReference type="NCBI Taxonomy" id="301154"/>
    <lineage>
        <taxon>Bacteria</taxon>
        <taxon>Pseudomonadati</taxon>
        <taxon>Pseudomonadota</taxon>
        <taxon>Alphaproteobacteria</taxon>
        <taxon>Sphingomonadales</taxon>
        <taxon>Sphingomonadaceae</taxon>
        <taxon>Sphingomonas</taxon>
    </lineage>
</organism>
<dbReference type="EC" id="3.1.1.103" evidence="3"/>
<evidence type="ECO:0000313" key="3">
    <source>
        <dbReference type="EMBL" id="MEN2791576.1"/>
    </source>
</evidence>
<dbReference type="InterPro" id="IPR012338">
    <property type="entry name" value="Beta-lactam/transpept-like"/>
</dbReference>
<dbReference type="Pfam" id="PF00144">
    <property type="entry name" value="Beta-lactamase"/>
    <property type="match status" value="1"/>
</dbReference>
<dbReference type="GO" id="GO:0016787">
    <property type="term" value="F:hydrolase activity"/>
    <property type="evidence" value="ECO:0007669"/>
    <property type="project" value="UniProtKB-KW"/>
</dbReference>
<feature type="domain" description="Beta-lactamase-related" evidence="2">
    <location>
        <begin position="58"/>
        <end position="333"/>
    </location>
</feature>
<feature type="signal peptide" evidence="1">
    <location>
        <begin position="1"/>
        <end position="23"/>
    </location>
</feature>
<feature type="chain" id="PRO_5045453047" evidence="1">
    <location>
        <begin position="24"/>
        <end position="350"/>
    </location>
</feature>
<dbReference type="InterPro" id="IPR001466">
    <property type="entry name" value="Beta-lactam-related"/>
</dbReference>
<evidence type="ECO:0000256" key="1">
    <source>
        <dbReference type="SAM" id="SignalP"/>
    </source>
</evidence>
<evidence type="ECO:0000259" key="2">
    <source>
        <dbReference type="Pfam" id="PF00144"/>
    </source>
</evidence>
<dbReference type="PANTHER" id="PTHR43283">
    <property type="entry name" value="BETA-LACTAMASE-RELATED"/>
    <property type="match status" value="1"/>
</dbReference>
<dbReference type="RefSeq" id="WP_343892573.1">
    <property type="nucleotide sequence ID" value="NZ_BAAAEH010000060.1"/>
</dbReference>
<name>A0ABU9Y719_9SPHN</name>
<dbReference type="Proteomes" id="UP001419910">
    <property type="component" value="Unassembled WGS sequence"/>
</dbReference>
<comment type="caution">
    <text evidence="3">The sequence shown here is derived from an EMBL/GenBank/DDBJ whole genome shotgun (WGS) entry which is preliminary data.</text>
</comment>
<keyword evidence="4" id="KW-1185">Reference proteome</keyword>
<accession>A0ABU9Y719</accession>
<reference evidence="3 4" key="1">
    <citation type="submission" date="2024-05" db="EMBL/GenBank/DDBJ databases">
        <authorList>
            <person name="Liu Q."/>
            <person name="Xin Y.-H."/>
        </authorList>
    </citation>
    <scope>NUCLEOTIDE SEQUENCE [LARGE SCALE GENOMIC DNA]</scope>
    <source>
        <strain evidence="3 4">CGMCC 1.10181</strain>
    </source>
</reference>
<dbReference type="EMBL" id="JBDIME010000018">
    <property type="protein sequence ID" value="MEN2791576.1"/>
    <property type="molecule type" value="Genomic_DNA"/>
</dbReference>
<evidence type="ECO:0000313" key="4">
    <source>
        <dbReference type="Proteomes" id="UP001419910"/>
    </source>
</evidence>
<protein>
    <submittedName>
        <fullName evidence="3">Serine hydrolase domain-containing protein</fullName>
        <ecNumber evidence="3">3.1.1.103</ecNumber>
    </submittedName>
</protein>
<proteinExistence type="predicted"/>
<dbReference type="SUPFAM" id="SSF56601">
    <property type="entry name" value="beta-lactamase/transpeptidase-like"/>
    <property type="match status" value="1"/>
</dbReference>
<gene>
    <name evidence="3" type="ORF">ABC974_18215</name>
</gene>
<dbReference type="Gene3D" id="3.40.710.10">
    <property type="entry name" value="DD-peptidase/beta-lactamase superfamily"/>
    <property type="match status" value="1"/>
</dbReference>
<keyword evidence="3" id="KW-0378">Hydrolase</keyword>